<protein>
    <submittedName>
        <fullName evidence="1">N-formylglutamate amidohydrolase</fullName>
    </submittedName>
</protein>
<keyword evidence="2" id="KW-1185">Reference proteome</keyword>
<keyword evidence="1" id="KW-0378">Hydrolase</keyword>
<gene>
    <name evidence="1" type="ORF">ABH15_10790</name>
</gene>
<evidence type="ECO:0000313" key="1">
    <source>
        <dbReference type="EMBL" id="RXE55262.1"/>
    </source>
</evidence>
<comment type="caution">
    <text evidence="1">The sequence shown here is derived from an EMBL/GenBank/DDBJ whole genome shotgun (WGS) entry which is preliminary data.</text>
</comment>
<dbReference type="Pfam" id="PF05013">
    <property type="entry name" value="FGase"/>
    <property type="match status" value="1"/>
</dbReference>
<dbReference type="OrthoDB" id="117578at2157"/>
<dbReference type="Proteomes" id="UP000290932">
    <property type="component" value="Unassembled WGS sequence"/>
</dbReference>
<proteinExistence type="predicted"/>
<dbReference type="GO" id="GO:0016787">
    <property type="term" value="F:hydrolase activity"/>
    <property type="evidence" value="ECO:0007669"/>
    <property type="project" value="UniProtKB-KW"/>
</dbReference>
<dbReference type="EMBL" id="LHQS01000003">
    <property type="protein sequence ID" value="RXE55262.1"/>
    <property type="molecule type" value="Genomic_DNA"/>
</dbReference>
<name>A0A498GX72_9EURY</name>
<dbReference type="InterPro" id="IPR007709">
    <property type="entry name" value="N-FG_amidohydro"/>
</dbReference>
<sequence length="274" mass="31139">MKRRYPFLLSIPHRGEVIPPEVQGRTAITRRDILYTGDPETRRLYNFRKHVAACSTTEIARLIVDLNRAPYYAPFMSPDGIIKRVTHEGVPVYREGMYPDRRLIRELLAKYYYPYHRDLLAALKTGNIRLALDCHSMLPYPPPMAGGEKRPRPLFCLSNGGDLQGKPTRSGTVTCPPAWLSALAEAFREEFRGEGDVALNNPFRGGFISQAHYRHTGVPWIQIEINRGIYESDGIFEPERGSVDKSRIRDLSGRIFSAIASFWNSLPDEETGTD</sequence>
<dbReference type="AlphaFoldDB" id="A0A498GX72"/>
<dbReference type="Gene3D" id="3.40.630.40">
    <property type="entry name" value="Zn-dependent exopeptidases"/>
    <property type="match status" value="1"/>
</dbReference>
<evidence type="ECO:0000313" key="2">
    <source>
        <dbReference type="Proteomes" id="UP000290932"/>
    </source>
</evidence>
<dbReference type="RefSeq" id="WP_128694766.1">
    <property type="nucleotide sequence ID" value="NZ_LHQS01000003.1"/>
</dbReference>
<dbReference type="SUPFAM" id="SSF53187">
    <property type="entry name" value="Zn-dependent exopeptidases"/>
    <property type="match status" value="1"/>
</dbReference>
<reference evidence="1 2" key="1">
    <citation type="journal article" date="2015" name="Int. J. Syst. Evol. Microbiol.">
        <title>Methanoculleus taiwanensis sp. nov., a methanogen isolated from deep marine sediment at the deformation front area near Taiwan.</title>
        <authorList>
            <person name="Weng C.Y."/>
            <person name="Chen S.C."/>
            <person name="Lai M.C."/>
            <person name="Wu S.Y."/>
            <person name="Lin S."/>
            <person name="Yang T.F."/>
            <person name="Chen P.C."/>
        </authorList>
    </citation>
    <scope>NUCLEOTIDE SEQUENCE [LARGE SCALE GENOMIC DNA]</scope>
    <source>
        <strain evidence="1 2">CYW4</strain>
    </source>
</reference>
<organism evidence="1 2">
    <name type="scientific">Methanoculleus taiwanensis</name>
    <dbReference type="NCBI Taxonomy" id="1550565"/>
    <lineage>
        <taxon>Archaea</taxon>
        <taxon>Methanobacteriati</taxon>
        <taxon>Methanobacteriota</taxon>
        <taxon>Stenosarchaea group</taxon>
        <taxon>Methanomicrobia</taxon>
        <taxon>Methanomicrobiales</taxon>
        <taxon>Methanomicrobiaceae</taxon>
        <taxon>Methanoculleus</taxon>
    </lineage>
</organism>
<accession>A0A498GX72</accession>